<keyword evidence="3" id="KW-0547">Nucleotide-binding</keyword>
<feature type="compositionally biased region" description="Basic and acidic residues" evidence="5">
    <location>
        <begin position="322"/>
        <end position="340"/>
    </location>
</feature>
<dbReference type="PROSITE" id="PS50893">
    <property type="entry name" value="ABC_TRANSPORTER_2"/>
    <property type="match status" value="1"/>
</dbReference>
<dbReference type="SUPFAM" id="SSF52540">
    <property type="entry name" value="P-loop containing nucleoside triphosphate hydrolases"/>
    <property type="match status" value="1"/>
</dbReference>
<evidence type="ECO:0000259" key="6">
    <source>
        <dbReference type="PROSITE" id="PS50893"/>
    </source>
</evidence>
<gene>
    <name evidence="7" type="ORF">G4Y79_03545</name>
</gene>
<dbReference type="SMART" id="SM00382">
    <property type="entry name" value="AAA"/>
    <property type="match status" value="1"/>
</dbReference>
<accession>A0A7S8EAY3</accession>
<dbReference type="PROSITE" id="PS00211">
    <property type="entry name" value="ABC_TRANSPORTER_1"/>
    <property type="match status" value="1"/>
</dbReference>
<organism evidence="7 8">
    <name type="scientific">Phototrophicus methaneseepsis</name>
    <dbReference type="NCBI Taxonomy" id="2710758"/>
    <lineage>
        <taxon>Bacteria</taxon>
        <taxon>Bacillati</taxon>
        <taxon>Chloroflexota</taxon>
        <taxon>Candidatus Thermofontia</taxon>
        <taxon>Phototrophicales</taxon>
        <taxon>Phototrophicaceae</taxon>
        <taxon>Phototrophicus</taxon>
    </lineage>
</organism>
<dbReference type="Pfam" id="PF00005">
    <property type="entry name" value="ABC_tran"/>
    <property type="match status" value="1"/>
</dbReference>
<dbReference type="KEGG" id="pmet:G4Y79_03545"/>
<sequence>MIEVENLTKRYGDVTVVNNISFTAEPGQVTGFLGPNGAGKTTTMRMLTGFSPPTAGKAVVAGHDVFQESLEVRKRVGYLPENVPLYRDMSARGYLMYIAEIRGLAKRRQRADEVLDRVGLLQRANSRIRTLSKGMKQRVGLAAALIHNPDVLILDEPTIGLDPFQVLELRGLVQELGRDHTVLFSTHILSEAERVCDKVVIINQGQIIAQGSPSELRSRLERGARVLVRVEGDSAAMLDTIRAVDGVSNVSRELGGFIVTPRTGAPDPRAGIVEAIVAAGVNLLEVRPLAVDLEDIFIELTRQASLSEARHAAEQQEALKAALRENQPKENQSHEEEAQA</sequence>
<dbReference type="Proteomes" id="UP000594468">
    <property type="component" value="Chromosome"/>
</dbReference>
<feature type="region of interest" description="Disordered" evidence="5">
    <location>
        <begin position="309"/>
        <end position="340"/>
    </location>
</feature>
<evidence type="ECO:0000313" key="8">
    <source>
        <dbReference type="Proteomes" id="UP000594468"/>
    </source>
</evidence>
<dbReference type="AlphaFoldDB" id="A0A7S8EAY3"/>
<dbReference type="InterPro" id="IPR027417">
    <property type="entry name" value="P-loop_NTPase"/>
</dbReference>
<evidence type="ECO:0000256" key="4">
    <source>
        <dbReference type="ARBA" id="ARBA00022840"/>
    </source>
</evidence>
<evidence type="ECO:0000256" key="1">
    <source>
        <dbReference type="ARBA" id="ARBA00005417"/>
    </source>
</evidence>
<evidence type="ECO:0000256" key="2">
    <source>
        <dbReference type="ARBA" id="ARBA00022448"/>
    </source>
</evidence>
<dbReference type="Gene3D" id="3.40.50.300">
    <property type="entry name" value="P-loop containing nucleotide triphosphate hydrolases"/>
    <property type="match status" value="1"/>
</dbReference>
<evidence type="ECO:0000256" key="3">
    <source>
        <dbReference type="ARBA" id="ARBA00022741"/>
    </source>
</evidence>
<name>A0A7S8EAY3_9CHLR</name>
<proteinExistence type="inferred from homology"/>
<dbReference type="InterPro" id="IPR003593">
    <property type="entry name" value="AAA+_ATPase"/>
</dbReference>
<protein>
    <submittedName>
        <fullName evidence="7">ABC transporter ATP-binding protein</fullName>
    </submittedName>
</protein>
<keyword evidence="2" id="KW-0813">Transport</keyword>
<comment type="similarity">
    <text evidence="1">Belongs to the ABC transporter superfamily.</text>
</comment>
<dbReference type="PANTHER" id="PTHR43335:SF4">
    <property type="entry name" value="ABC TRANSPORTER, ATP-BINDING PROTEIN"/>
    <property type="match status" value="1"/>
</dbReference>
<keyword evidence="4 7" id="KW-0067">ATP-binding</keyword>
<dbReference type="GO" id="GO:0005524">
    <property type="term" value="F:ATP binding"/>
    <property type="evidence" value="ECO:0007669"/>
    <property type="project" value="UniProtKB-KW"/>
</dbReference>
<dbReference type="CDD" id="cd03230">
    <property type="entry name" value="ABC_DR_subfamily_A"/>
    <property type="match status" value="1"/>
</dbReference>
<dbReference type="EMBL" id="CP062983">
    <property type="protein sequence ID" value="QPC83468.1"/>
    <property type="molecule type" value="Genomic_DNA"/>
</dbReference>
<dbReference type="InterPro" id="IPR017871">
    <property type="entry name" value="ABC_transporter-like_CS"/>
</dbReference>
<feature type="domain" description="ABC transporter" evidence="6">
    <location>
        <begin position="2"/>
        <end position="229"/>
    </location>
</feature>
<evidence type="ECO:0000313" key="7">
    <source>
        <dbReference type="EMBL" id="QPC83468.1"/>
    </source>
</evidence>
<dbReference type="InterPro" id="IPR003439">
    <property type="entry name" value="ABC_transporter-like_ATP-bd"/>
</dbReference>
<dbReference type="RefSeq" id="WP_195171535.1">
    <property type="nucleotide sequence ID" value="NZ_CP062983.1"/>
</dbReference>
<evidence type="ECO:0000256" key="5">
    <source>
        <dbReference type="SAM" id="MobiDB-lite"/>
    </source>
</evidence>
<dbReference type="PANTHER" id="PTHR43335">
    <property type="entry name" value="ABC TRANSPORTER, ATP-BINDING PROTEIN"/>
    <property type="match status" value="1"/>
</dbReference>
<keyword evidence="8" id="KW-1185">Reference proteome</keyword>
<dbReference type="GO" id="GO:0016887">
    <property type="term" value="F:ATP hydrolysis activity"/>
    <property type="evidence" value="ECO:0007669"/>
    <property type="project" value="InterPro"/>
</dbReference>
<reference evidence="7 8" key="1">
    <citation type="submission" date="2020-02" db="EMBL/GenBank/DDBJ databases">
        <authorList>
            <person name="Zheng R.K."/>
            <person name="Sun C.M."/>
        </authorList>
    </citation>
    <scope>NUCLEOTIDE SEQUENCE [LARGE SCALE GENOMIC DNA]</scope>
    <source>
        <strain evidence="8">rifampicinis</strain>
    </source>
</reference>